<evidence type="ECO:0000313" key="2">
    <source>
        <dbReference type="Proteomes" id="UP001601444"/>
    </source>
</evidence>
<proteinExistence type="predicted"/>
<name>A0ABW6PKX4_9NOCA</name>
<dbReference type="EMBL" id="JBIAMX010000004">
    <property type="protein sequence ID" value="MFF0543049.1"/>
    <property type="molecule type" value="Genomic_DNA"/>
</dbReference>
<protein>
    <submittedName>
        <fullName evidence="1">Uncharacterized protein</fullName>
    </submittedName>
</protein>
<comment type="caution">
    <text evidence="1">The sequence shown here is derived from an EMBL/GenBank/DDBJ whole genome shotgun (WGS) entry which is preliminary data.</text>
</comment>
<dbReference type="Proteomes" id="UP001601444">
    <property type="component" value="Unassembled WGS sequence"/>
</dbReference>
<gene>
    <name evidence="1" type="ORF">ACFYTF_09430</name>
</gene>
<evidence type="ECO:0000313" key="1">
    <source>
        <dbReference type="EMBL" id="MFF0543049.1"/>
    </source>
</evidence>
<accession>A0ABW6PKX4</accession>
<organism evidence="1 2">
    <name type="scientific">Nocardia thailandica</name>
    <dbReference type="NCBI Taxonomy" id="257275"/>
    <lineage>
        <taxon>Bacteria</taxon>
        <taxon>Bacillati</taxon>
        <taxon>Actinomycetota</taxon>
        <taxon>Actinomycetes</taxon>
        <taxon>Mycobacteriales</taxon>
        <taxon>Nocardiaceae</taxon>
        <taxon>Nocardia</taxon>
    </lineage>
</organism>
<keyword evidence="2" id="KW-1185">Reference proteome</keyword>
<reference evidence="1 2" key="1">
    <citation type="submission" date="2024-10" db="EMBL/GenBank/DDBJ databases">
        <title>The Natural Products Discovery Center: Release of the First 8490 Sequenced Strains for Exploring Actinobacteria Biosynthetic Diversity.</title>
        <authorList>
            <person name="Kalkreuter E."/>
            <person name="Kautsar S.A."/>
            <person name="Yang D."/>
            <person name="Bader C.D."/>
            <person name="Teijaro C.N."/>
            <person name="Fluegel L."/>
            <person name="Davis C.M."/>
            <person name="Simpson J.R."/>
            <person name="Lauterbach L."/>
            <person name="Steele A.D."/>
            <person name="Gui C."/>
            <person name="Meng S."/>
            <person name="Li G."/>
            <person name="Viehrig K."/>
            <person name="Ye F."/>
            <person name="Su P."/>
            <person name="Kiefer A.F."/>
            <person name="Nichols A."/>
            <person name="Cepeda A.J."/>
            <person name="Yan W."/>
            <person name="Fan B."/>
            <person name="Jiang Y."/>
            <person name="Adhikari A."/>
            <person name="Zheng C.-J."/>
            <person name="Schuster L."/>
            <person name="Cowan T.M."/>
            <person name="Smanski M.J."/>
            <person name="Chevrette M.G."/>
            <person name="De Carvalho L.P.S."/>
            <person name="Shen B."/>
        </authorList>
    </citation>
    <scope>NUCLEOTIDE SEQUENCE [LARGE SCALE GENOMIC DNA]</scope>
    <source>
        <strain evidence="1 2">NPDC004045</strain>
    </source>
</reference>
<dbReference type="RefSeq" id="WP_387699741.1">
    <property type="nucleotide sequence ID" value="NZ_JBIAMX010000004.1"/>
</dbReference>
<sequence>MRGQWMPGWLILLWILAGTWFFLPRPAPWAPVRPVPVAPLAPPNPGSPLHAQLEQPAPRFRAPWSRLIQARDVVGRLLAQGWIYPHGTRGLPQSIQRLQGLAVAAGMTDHLGGRRSDTVERQIVQLGDLLIALADEAVELQAAAGSTDFTPATLAAAAERLAADRAAYAELMTLGGAHPGPVA</sequence>